<protein>
    <recommendedName>
        <fullName evidence="3">Biopolymer transporter Tol</fullName>
    </recommendedName>
</protein>
<dbReference type="InterPro" id="IPR011042">
    <property type="entry name" value="6-blade_b-propeller_TolB-like"/>
</dbReference>
<dbReference type="EMBL" id="BAAAOH010000001">
    <property type="protein sequence ID" value="GAA1973917.1"/>
    <property type="molecule type" value="Genomic_DNA"/>
</dbReference>
<evidence type="ECO:0000313" key="2">
    <source>
        <dbReference type="Proteomes" id="UP001500326"/>
    </source>
</evidence>
<dbReference type="Proteomes" id="UP001500326">
    <property type="component" value="Unassembled WGS sequence"/>
</dbReference>
<evidence type="ECO:0008006" key="3">
    <source>
        <dbReference type="Google" id="ProtNLM"/>
    </source>
</evidence>
<dbReference type="RefSeq" id="WP_344057799.1">
    <property type="nucleotide sequence ID" value="NZ_BAAAOH010000001.1"/>
</dbReference>
<dbReference type="PANTHER" id="PTHR36842">
    <property type="entry name" value="PROTEIN TOLB HOMOLOG"/>
    <property type="match status" value="1"/>
</dbReference>
<reference evidence="1 2" key="1">
    <citation type="journal article" date="2019" name="Int. J. Syst. Evol. Microbiol.">
        <title>The Global Catalogue of Microorganisms (GCM) 10K type strain sequencing project: providing services to taxonomists for standard genome sequencing and annotation.</title>
        <authorList>
            <consortium name="The Broad Institute Genomics Platform"/>
            <consortium name="The Broad Institute Genome Sequencing Center for Infectious Disease"/>
            <person name="Wu L."/>
            <person name="Ma J."/>
        </authorList>
    </citation>
    <scope>NUCLEOTIDE SEQUENCE [LARGE SCALE GENOMIC DNA]</scope>
    <source>
        <strain evidence="1 2">JCM 14902</strain>
    </source>
</reference>
<keyword evidence="2" id="KW-1185">Reference proteome</keyword>
<dbReference type="PANTHER" id="PTHR36842:SF1">
    <property type="entry name" value="PROTEIN TOLB"/>
    <property type="match status" value="1"/>
</dbReference>
<gene>
    <name evidence="1" type="ORF">GCM10009777_02760</name>
</gene>
<comment type="caution">
    <text evidence="1">The sequence shown here is derived from an EMBL/GenBank/DDBJ whole genome shotgun (WGS) entry which is preliminary data.</text>
</comment>
<sequence>MDYTRKLLPGQVSRIHIGYADGREPTVVFETDRILIEAPNWTLDGTRLIVNGDGLLWSITPEPGGELQLIPLEGVPPLNNDHVLAPDGEHIFVSANDWHIYEASLQGGPVRRITSDNDPARLHFLHGVSPDGRTLAYIGLDAGGDDVWASGNVYTVPATGGQDVQLTFDSRPADGSEYSPDGEFIYFNTEAFETTPGHAQIARMKADGADVEQLTFDGQVNWFPHIAPDGRSAVYIAFPPGTEGHPENKWVEVKLVTDGRWLQPRTVERLHGGQGTVNVNSWAPESQRFAYISYPVAGLDE</sequence>
<organism evidence="1 2">
    <name type="scientific">Microbacterium pumilum</name>
    <dbReference type="NCBI Taxonomy" id="344165"/>
    <lineage>
        <taxon>Bacteria</taxon>
        <taxon>Bacillati</taxon>
        <taxon>Actinomycetota</taxon>
        <taxon>Actinomycetes</taxon>
        <taxon>Micrococcales</taxon>
        <taxon>Microbacteriaceae</taxon>
        <taxon>Microbacterium</taxon>
    </lineage>
</organism>
<dbReference type="Gene3D" id="2.120.10.30">
    <property type="entry name" value="TolB, C-terminal domain"/>
    <property type="match status" value="1"/>
</dbReference>
<name>A0ABN2RS29_9MICO</name>
<proteinExistence type="predicted"/>
<evidence type="ECO:0000313" key="1">
    <source>
        <dbReference type="EMBL" id="GAA1973917.1"/>
    </source>
</evidence>
<accession>A0ABN2RS29</accession>
<dbReference type="SUPFAM" id="SSF69304">
    <property type="entry name" value="Tricorn protease N-terminal domain"/>
    <property type="match status" value="1"/>
</dbReference>